<evidence type="ECO:0000313" key="3">
    <source>
        <dbReference type="Proteomes" id="UP000008177"/>
    </source>
</evidence>
<organism evidence="2 3">
    <name type="scientific">Botryotinia fuckeliana (strain T4)</name>
    <name type="common">Noble rot fungus</name>
    <name type="synonym">Botrytis cinerea</name>
    <dbReference type="NCBI Taxonomy" id="999810"/>
    <lineage>
        <taxon>Eukaryota</taxon>
        <taxon>Fungi</taxon>
        <taxon>Dikarya</taxon>
        <taxon>Ascomycota</taxon>
        <taxon>Pezizomycotina</taxon>
        <taxon>Leotiomycetes</taxon>
        <taxon>Helotiales</taxon>
        <taxon>Sclerotiniaceae</taxon>
        <taxon>Botrytis</taxon>
    </lineage>
</organism>
<evidence type="ECO:0000256" key="1">
    <source>
        <dbReference type="SAM" id="MobiDB-lite"/>
    </source>
</evidence>
<dbReference type="HOGENOM" id="CLU_2903917_0_0_1"/>
<dbReference type="EMBL" id="FQ790267">
    <property type="protein sequence ID" value="CCD43981.1"/>
    <property type="molecule type" value="Genomic_DNA"/>
</dbReference>
<protein>
    <submittedName>
        <fullName evidence="2">Uncharacterized protein</fullName>
    </submittedName>
</protein>
<name>G2XU11_BOTF4</name>
<proteinExistence type="predicted"/>
<reference evidence="3" key="1">
    <citation type="journal article" date="2011" name="PLoS Genet.">
        <title>Genomic analysis of the necrotrophic fungal pathogens Sclerotinia sclerotiorum and Botrytis cinerea.</title>
        <authorList>
            <person name="Amselem J."/>
            <person name="Cuomo C.A."/>
            <person name="van Kan J.A."/>
            <person name="Viaud M."/>
            <person name="Benito E.P."/>
            <person name="Couloux A."/>
            <person name="Coutinho P.M."/>
            <person name="de Vries R.P."/>
            <person name="Dyer P.S."/>
            <person name="Fillinger S."/>
            <person name="Fournier E."/>
            <person name="Gout L."/>
            <person name="Hahn M."/>
            <person name="Kohn L."/>
            <person name="Lapalu N."/>
            <person name="Plummer K.M."/>
            <person name="Pradier J.M."/>
            <person name="Quevillon E."/>
            <person name="Sharon A."/>
            <person name="Simon A."/>
            <person name="ten Have A."/>
            <person name="Tudzynski B."/>
            <person name="Tudzynski P."/>
            <person name="Wincker P."/>
            <person name="Andrew M."/>
            <person name="Anthouard V."/>
            <person name="Beever R.E."/>
            <person name="Beffa R."/>
            <person name="Benoit I."/>
            <person name="Bouzid O."/>
            <person name="Brault B."/>
            <person name="Chen Z."/>
            <person name="Choquer M."/>
            <person name="Collemare J."/>
            <person name="Cotton P."/>
            <person name="Danchin E.G."/>
            <person name="Da Silva C."/>
            <person name="Gautier A."/>
            <person name="Giraud C."/>
            <person name="Giraud T."/>
            <person name="Gonzalez C."/>
            <person name="Grossetete S."/>
            <person name="Guldener U."/>
            <person name="Henrissat B."/>
            <person name="Howlett B.J."/>
            <person name="Kodira C."/>
            <person name="Kretschmer M."/>
            <person name="Lappartient A."/>
            <person name="Leroch M."/>
            <person name="Levis C."/>
            <person name="Mauceli E."/>
            <person name="Neuveglise C."/>
            <person name="Oeser B."/>
            <person name="Pearson M."/>
            <person name="Poulain J."/>
            <person name="Poussereau N."/>
            <person name="Quesneville H."/>
            <person name="Rascle C."/>
            <person name="Schumacher J."/>
            <person name="Segurens B."/>
            <person name="Sexton A."/>
            <person name="Silva E."/>
            <person name="Sirven C."/>
            <person name="Soanes D.M."/>
            <person name="Talbot N.J."/>
            <person name="Templeton M."/>
            <person name="Yandava C."/>
            <person name="Yarden O."/>
            <person name="Zeng Q."/>
            <person name="Rollins J.A."/>
            <person name="Lebrun M.H."/>
            <person name="Dickman M."/>
        </authorList>
    </citation>
    <scope>NUCLEOTIDE SEQUENCE [LARGE SCALE GENOMIC DNA]</scope>
    <source>
        <strain evidence="3">T4</strain>
    </source>
</reference>
<accession>G2XU11</accession>
<feature type="region of interest" description="Disordered" evidence="1">
    <location>
        <begin position="1"/>
        <end position="32"/>
    </location>
</feature>
<dbReference type="AlphaFoldDB" id="G2XU11"/>
<sequence>MEALNQRLRGRPGWTGYHTPPDEPGEPGWTRTMRSNGPSIFFIFYGGNASQEARWVEGSYVG</sequence>
<evidence type="ECO:0000313" key="2">
    <source>
        <dbReference type="EMBL" id="CCD43981.1"/>
    </source>
</evidence>
<gene>
    <name evidence="2" type="ORF">BofuT4_P061910.1</name>
</gene>
<dbReference type="Proteomes" id="UP000008177">
    <property type="component" value="Unplaced contigs"/>
</dbReference>
<dbReference type="InParanoid" id="G2XU11"/>